<dbReference type="InterPro" id="IPR004378">
    <property type="entry name" value="F420H2_quin_Rdtase"/>
</dbReference>
<dbReference type="InterPro" id="IPR012349">
    <property type="entry name" value="Split_barrel_FMN-bd"/>
</dbReference>
<dbReference type="Proteomes" id="UP001592582">
    <property type="component" value="Unassembled WGS sequence"/>
</dbReference>
<comment type="caution">
    <text evidence="1">The sequence shown here is derived from an EMBL/GenBank/DDBJ whole genome shotgun (WGS) entry which is preliminary data.</text>
</comment>
<evidence type="ECO:0000313" key="2">
    <source>
        <dbReference type="Proteomes" id="UP001592582"/>
    </source>
</evidence>
<proteinExistence type="predicted"/>
<dbReference type="Pfam" id="PF04075">
    <property type="entry name" value="F420H2_quin_red"/>
    <property type="match status" value="1"/>
</dbReference>
<dbReference type="EMBL" id="JBHEZX010000008">
    <property type="protein sequence ID" value="MFC1411579.1"/>
    <property type="molecule type" value="Genomic_DNA"/>
</dbReference>
<reference evidence="1 2" key="1">
    <citation type="submission" date="2024-09" db="EMBL/GenBank/DDBJ databases">
        <authorList>
            <person name="Lee S.D."/>
        </authorList>
    </citation>
    <scope>NUCLEOTIDE SEQUENCE [LARGE SCALE GENOMIC DNA]</scope>
    <source>
        <strain evidence="1 2">N1-1</strain>
    </source>
</reference>
<gene>
    <name evidence="1" type="ORF">ACEZDG_20155</name>
</gene>
<name>A0ABV6VCY5_9ACTN</name>
<organism evidence="1 2">
    <name type="scientific">Streptacidiphilus alkalitolerans</name>
    <dbReference type="NCBI Taxonomy" id="3342712"/>
    <lineage>
        <taxon>Bacteria</taxon>
        <taxon>Bacillati</taxon>
        <taxon>Actinomycetota</taxon>
        <taxon>Actinomycetes</taxon>
        <taxon>Kitasatosporales</taxon>
        <taxon>Streptomycetaceae</taxon>
        <taxon>Streptacidiphilus</taxon>
    </lineage>
</organism>
<sequence>MGQRRTLVARLAVPANAAVSALVSSPRWGRLVGRSFAVITYTGRRSGRTVSTPVGYRRKGDVVTIAVMMPDAKTWWRNFTGDGGPMTLRLDGTERHGQALARRDDRGRVAVSVQLDSA</sequence>
<keyword evidence="2" id="KW-1185">Reference proteome</keyword>
<evidence type="ECO:0000313" key="1">
    <source>
        <dbReference type="EMBL" id="MFC1411579.1"/>
    </source>
</evidence>
<accession>A0ABV6VCY5</accession>
<dbReference type="Gene3D" id="2.30.110.10">
    <property type="entry name" value="Electron Transport, Fmn-binding Protein, Chain A"/>
    <property type="match status" value="1"/>
</dbReference>
<protein>
    <submittedName>
        <fullName evidence="1">Nitroreductase/quinone reductase family protein</fullName>
    </submittedName>
</protein>